<dbReference type="GO" id="GO:0005829">
    <property type="term" value="C:cytosol"/>
    <property type="evidence" value="ECO:0007669"/>
    <property type="project" value="TreeGrafter"/>
</dbReference>
<proteinExistence type="inferred from homology"/>
<feature type="binding site" evidence="7">
    <location>
        <position position="50"/>
    </location>
    <ligand>
        <name>Fe cation</name>
        <dbReference type="ChEBI" id="CHEBI:24875"/>
        <label>3</label>
    </ligand>
</feature>
<dbReference type="PRINTS" id="PR00601">
    <property type="entry name" value="BACFERRITIN"/>
</dbReference>
<keyword evidence="4 6" id="KW-0479">Metal-binding</keyword>
<dbReference type="GO" id="GO:0006879">
    <property type="term" value="P:intracellular iron ion homeostasis"/>
    <property type="evidence" value="ECO:0007669"/>
    <property type="project" value="UniProtKB-KW"/>
</dbReference>
<dbReference type="Pfam" id="PF00210">
    <property type="entry name" value="Ferritin"/>
    <property type="match status" value="1"/>
</dbReference>
<dbReference type="InterPro" id="IPR009040">
    <property type="entry name" value="Ferritin-like_diiron"/>
</dbReference>
<dbReference type="InterPro" id="IPR008331">
    <property type="entry name" value="Ferritin_DPS_dom"/>
</dbReference>
<accession>A0A330L0Y3</accession>
<dbReference type="InterPro" id="IPR002024">
    <property type="entry name" value="Bacterioferritin"/>
</dbReference>
<dbReference type="OrthoDB" id="9790912at2"/>
<keyword evidence="10" id="KW-1185">Reference proteome</keyword>
<protein>
    <recommendedName>
        <fullName evidence="6">Bacterioferritin</fullName>
        <ecNumber evidence="6">1.16.3.1</ecNumber>
    </recommendedName>
</protein>
<evidence type="ECO:0000259" key="8">
    <source>
        <dbReference type="PROSITE" id="PS50905"/>
    </source>
</evidence>
<dbReference type="Proteomes" id="UP000248168">
    <property type="component" value="Unassembled WGS sequence"/>
</dbReference>
<dbReference type="PROSITE" id="PS50905">
    <property type="entry name" value="FERRITIN_LIKE"/>
    <property type="match status" value="1"/>
</dbReference>
<dbReference type="InterPro" id="IPR009078">
    <property type="entry name" value="Ferritin-like_SF"/>
</dbReference>
<dbReference type="PANTHER" id="PTHR30295">
    <property type="entry name" value="BACTERIOFERRITIN"/>
    <property type="match status" value="1"/>
</dbReference>
<evidence type="ECO:0000313" key="10">
    <source>
        <dbReference type="Proteomes" id="UP000248168"/>
    </source>
</evidence>
<comment type="function">
    <text evidence="6">Iron-storage protein, whose ferroxidase center binds Fe(2+), oxidizes it using dioxygen to Fe(3+), and participates in the subsequent Fe(3+) oxide mineral core formation within the central cavity of the BFR protein shell.</text>
</comment>
<evidence type="ECO:0000313" key="9">
    <source>
        <dbReference type="EMBL" id="SPP63390.1"/>
    </source>
</evidence>
<comment type="similarity">
    <text evidence="1 6">Belongs to the bacterioferritin family.</text>
</comment>
<feature type="binding site" evidence="7">
    <location>
        <position position="54"/>
    </location>
    <ligand>
        <name>Fe cation</name>
        <dbReference type="ChEBI" id="CHEBI:24875"/>
        <label>1</label>
    </ligand>
</feature>
<dbReference type="GO" id="GO:0008199">
    <property type="term" value="F:ferric iron binding"/>
    <property type="evidence" value="ECO:0007669"/>
    <property type="project" value="InterPro"/>
</dbReference>
<feature type="binding site" evidence="7">
    <location>
        <position position="51"/>
    </location>
    <ligand>
        <name>Fe cation</name>
        <dbReference type="ChEBI" id="CHEBI:24875"/>
        <label>1</label>
    </ligand>
</feature>
<comment type="catalytic activity">
    <reaction evidence="6">
        <text>4 Fe(2+) + O2 + 4 H(+) = 4 Fe(3+) + 2 H2O</text>
        <dbReference type="Rhea" id="RHEA:11148"/>
        <dbReference type="ChEBI" id="CHEBI:15377"/>
        <dbReference type="ChEBI" id="CHEBI:15378"/>
        <dbReference type="ChEBI" id="CHEBI:15379"/>
        <dbReference type="ChEBI" id="CHEBI:29033"/>
        <dbReference type="ChEBI" id="CHEBI:29034"/>
        <dbReference type="EC" id="1.16.3.1"/>
    </reaction>
</comment>
<organism evidence="9 10">
    <name type="scientific">Nitrospira lenta</name>
    <dbReference type="NCBI Taxonomy" id="1436998"/>
    <lineage>
        <taxon>Bacteria</taxon>
        <taxon>Pseudomonadati</taxon>
        <taxon>Nitrospirota</taxon>
        <taxon>Nitrospiria</taxon>
        <taxon>Nitrospirales</taxon>
        <taxon>Nitrospiraceae</taxon>
        <taxon>Nitrospira</taxon>
    </lineage>
</organism>
<evidence type="ECO:0000256" key="5">
    <source>
        <dbReference type="ARBA" id="ARBA00023004"/>
    </source>
</evidence>
<keyword evidence="2 6" id="KW-0409">Iron storage</keyword>
<feature type="binding site" evidence="7">
    <location>
        <position position="94"/>
    </location>
    <ligand>
        <name>Fe cation</name>
        <dbReference type="ChEBI" id="CHEBI:24875"/>
        <label>2</label>
    </ligand>
</feature>
<name>A0A330L0Y3_9BACT</name>
<evidence type="ECO:0000256" key="2">
    <source>
        <dbReference type="ARBA" id="ARBA00022434"/>
    </source>
</evidence>
<dbReference type="RefSeq" id="WP_121987927.1">
    <property type="nucleotide sequence ID" value="NZ_OUNR01000001.1"/>
</dbReference>
<evidence type="ECO:0000256" key="6">
    <source>
        <dbReference type="PIRNR" id="PIRNR002560"/>
    </source>
</evidence>
<dbReference type="CDD" id="cd00907">
    <property type="entry name" value="Bacterioferritin"/>
    <property type="match status" value="1"/>
</dbReference>
<evidence type="ECO:0000256" key="3">
    <source>
        <dbReference type="ARBA" id="ARBA00022617"/>
    </source>
</evidence>
<feature type="domain" description="Ferritin-like diiron" evidence="8">
    <location>
        <begin position="1"/>
        <end position="145"/>
    </location>
</feature>
<evidence type="ECO:0000256" key="7">
    <source>
        <dbReference type="PIRSR" id="PIRSR002560-1"/>
    </source>
</evidence>
<dbReference type="Gene3D" id="1.20.1260.10">
    <property type="match status" value="1"/>
</dbReference>
<dbReference type="PANTHER" id="PTHR30295:SF0">
    <property type="entry name" value="BACTERIOFERRITIN"/>
    <property type="match status" value="1"/>
</dbReference>
<sequence length="156" mass="17762">MKAKEGILDQLGTILTAELTAVHQYLLHAELCRHWGYERLADKFQHLYTEEVTHSSQLVRHMLYLGGQPDVGKLDEVKGSQSVQGLFETNLAFEREDVEMLRKAIVHATAVGDFTTRQKLEEMVVDSEEHVDYFERQLTTIAQVGLTGYLAEQIKS</sequence>
<evidence type="ECO:0000256" key="4">
    <source>
        <dbReference type="ARBA" id="ARBA00022723"/>
    </source>
</evidence>
<feature type="binding site" evidence="7">
    <location>
        <position position="18"/>
    </location>
    <ligand>
        <name>Fe cation</name>
        <dbReference type="ChEBI" id="CHEBI:24875"/>
        <label>1</label>
    </ligand>
</feature>
<dbReference type="EMBL" id="OUNR01000001">
    <property type="protein sequence ID" value="SPP63390.1"/>
    <property type="molecule type" value="Genomic_DNA"/>
</dbReference>
<keyword evidence="3" id="KW-0349">Heme</keyword>
<dbReference type="GO" id="GO:0020037">
    <property type="term" value="F:heme binding"/>
    <property type="evidence" value="ECO:0007669"/>
    <property type="project" value="TreeGrafter"/>
</dbReference>
<feature type="binding site" evidence="7">
    <location>
        <position position="46"/>
    </location>
    <ligand>
        <name>Fe cation</name>
        <dbReference type="ChEBI" id="CHEBI:24875"/>
        <label>3</label>
    </ligand>
</feature>
<feature type="binding site" evidence="7">
    <location>
        <position position="51"/>
    </location>
    <ligand>
        <name>Fe cation</name>
        <dbReference type="ChEBI" id="CHEBI:24875"/>
        <label>2</label>
    </ligand>
</feature>
<feature type="binding site" evidence="7">
    <location>
        <position position="130"/>
    </location>
    <ligand>
        <name>Fe cation</name>
        <dbReference type="ChEBI" id="CHEBI:24875"/>
        <label>2</label>
    </ligand>
</feature>
<keyword evidence="5 6" id="KW-0408">Iron</keyword>
<dbReference type="GO" id="GO:0004322">
    <property type="term" value="F:ferroxidase activity"/>
    <property type="evidence" value="ECO:0007669"/>
    <property type="project" value="UniProtKB-EC"/>
</dbReference>
<dbReference type="InParanoid" id="A0A330L0Y3"/>
<dbReference type="AlphaFoldDB" id="A0A330L0Y3"/>
<gene>
    <name evidence="9" type="primary">bfrA</name>
    <name evidence="9" type="ORF">NITLEN_10476</name>
</gene>
<dbReference type="PIRSF" id="PIRSF002560">
    <property type="entry name" value="Bacterioferritin"/>
    <property type="match status" value="1"/>
</dbReference>
<dbReference type="EC" id="1.16.3.1" evidence="6"/>
<reference evidence="10" key="1">
    <citation type="submission" date="2018-04" db="EMBL/GenBank/DDBJ databases">
        <authorList>
            <person name="Lucker S."/>
            <person name="Sakoula D."/>
        </authorList>
    </citation>
    <scope>NUCLEOTIDE SEQUENCE [LARGE SCALE GENOMIC DNA]</scope>
</reference>
<dbReference type="GO" id="GO:0006826">
    <property type="term" value="P:iron ion transport"/>
    <property type="evidence" value="ECO:0007669"/>
    <property type="project" value="InterPro"/>
</dbReference>
<dbReference type="InterPro" id="IPR012347">
    <property type="entry name" value="Ferritin-like"/>
</dbReference>
<evidence type="ECO:0000256" key="1">
    <source>
        <dbReference type="ARBA" id="ARBA00008093"/>
    </source>
</evidence>
<dbReference type="SUPFAM" id="SSF47240">
    <property type="entry name" value="Ferritin-like"/>
    <property type="match status" value="1"/>
</dbReference>